<accession>A0A1X2G6S3</accession>
<keyword evidence="4 7" id="KW-1133">Transmembrane helix</keyword>
<feature type="domain" description="RyR/IP3R Homology associated" evidence="10">
    <location>
        <begin position="1946"/>
        <end position="2042"/>
    </location>
</feature>
<evidence type="ECO:0008006" key="14">
    <source>
        <dbReference type="Google" id="ProtNLM"/>
    </source>
</evidence>
<feature type="transmembrane region" description="Helical" evidence="7">
    <location>
        <begin position="2475"/>
        <end position="2498"/>
    </location>
</feature>
<gene>
    <name evidence="12" type="ORF">DM01DRAFT_321913</name>
</gene>
<dbReference type="Pfam" id="PF08709">
    <property type="entry name" value="Ins145_P3_rec"/>
    <property type="match status" value="1"/>
</dbReference>
<evidence type="ECO:0000256" key="3">
    <source>
        <dbReference type="ARBA" id="ARBA00022737"/>
    </source>
</evidence>
<dbReference type="SUPFAM" id="SSF100909">
    <property type="entry name" value="IP3 receptor type 1 binding core, domain 2"/>
    <property type="match status" value="1"/>
</dbReference>
<keyword evidence="3" id="KW-0677">Repeat</keyword>
<dbReference type="Pfam" id="PF08454">
    <property type="entry name" value="RIH_assoc"/>
    <property type="match status" value="1"/>
</dbReference>
<dbReference type="GO" id="GO:0005216">
    <property type="term" value="F:monoatomic ion channel activity"/>
    <property type="evidence" value="ECO:0007669"/>
    <property type="project" value="InterPro"/>
</dbReference>
<dbReference type="GO" id="GO:0006816">
    <property type="term" value="P:calcium ion transport"/>
    <property type="evidence" value="ECO:0007669"/>
    <property type="project" value="InterPro"/>
</dbReference>
<protein>
    <recommendedName>
        <fullName evidence="14">MIR domain-containing protein</fullName>
    </recommendedName>
</protein>
<evidence type="ECO:0000259" key="8">
    <source>
        <dbReference type="Pfam" id="PF00520"/>
    </source>
</evidence>
<feature type="region of interest" description="Disordered" evidence="6">
    <location>
        <begin position="438"/>
        <end position="463"/>
    </location>
</feature>
<feature type="compositionally biased region" description="Basic residues" evidence="6">
    <location>
        <begin position="787"/>
        <end position="796"/>
    </location>
</feature>
<dbReference type="EMBL" id="MCGT01000037">
    <property type="protein sequence ID" value="ORX46527.1"/>
    <property type="molecule type" value="Genomic_DNA"/>
</dbReference>
<feature type="transmembrane region" description="Helical" evidence="7">
    <location>
        <begin position="2349"/>
        <end position="2366"/>
    </location>
</feature>
<dbReference type="Pfam" id="PF00520">
    <property type="entry name" value="Ion_trans"/>
    <property type="match status" value="1"/>
</dbReference>
<reference evidence="12 13" key="1">
    <citation type="submission" date="2016-07" db="EMBL/GenBank/DDBJ databases">
        <title>Pervasive Adenine N6-methylation of Active Genes in Fungi.</title>
        <authorList>
            <consortium name="DOE Joint Genome Institute"/>
            <person name="Mondo S.J."/>
            <person name="Dannebaum R.O."/>
            <person name="Kuo R.C."/>
            <person name="Labutti K."/>
            <person name="Haridas S."/>
            <person name="Kuo A."/>
            <person name="Salamov A."/>
            <person name="Ahrendt S.R."/>
            <person name="Lipzen A."/>
            <person name="Sullivan W."/>
            <person name="Andreopoulos W.B."/>
            <person name="Clum A."/>
            <person name="Lindquist E."/>
            <person name="Daum C."/>
            <person name="Ramamoorthy G.K."/>
            <person name="Gryganskyi A."/>
            <person name="Culley D."/>
            <person name="Magnuson J.K."/>
            <person name="James T.Y."/>
            <person name="O'Malley M.A."/>
            <person name="Stajich J.E."/>
            <person name="Spatafora J.W."/>
            <person name="Visel A."/>
            <person name="Grigoriev I.V."/>
        </authorList>
    </citation>
    <scope>NUCLEOTIDE SEQUENCE [LARGE SCALE GENOMIC DNA]</scope>
    <source>
        <strain evidence="12 13">NRRL 3301</strain>
    </source>
</reference>
<dbReference type="InterPro" id="IPR005821">
    <property type="entry name" value="Ion_trans_dom"/>
</dbReference>
<evidence type="ECO:0000313" key="13">
    <source>
        <dbReference type="Proteomes" id="UP000242146"/>
    </source>
</evidence>
<feature type="compositionally biased region" description="Low complexity" evidence="6">
    <location>
        <begin position="413"/>
        <end position="422"/>
    </location>
</feature>
<dbReference type="Gene3D" id="1.25.10.30">
    <property type="entry name" value="IP3 receptor type 1 binding core, RIH domain"/>
    <property type="match status" value="1"/>
</dbReference>
<dbReference type="OrthoDB" id="300855at2759"/>
<evidence type="ECO:0000259" key="9">
    <source>
        <dbReference type="Pfam" id="PF02815"/>
    </source>
</evidence>
<evidence type="ECO:0000313" key="12">
    <source>
        <dbReference type="EMBL" id="ORX46527.1"/>
    </source>
</evidence>
<keyword evidence="13" id="KW-1185">Reference proteome</keyword>
<feature type="region of interest" description="Disordered" evidence="6">
    <location>
        <begin position="391"/>
        <end position="424"/>
    </location>
</feature>
<proteinExistence type="predicted"/>
<evidence type="ECO:0000256" key="4">
    <source>
        <dbReference type="ARBA" id="ARBA00022989"/>
    </source>
</evidence>
<dbReference type="InterPro" id="IPR015925">
    <property type="entry name" value="Ryanodine_IP3_receptor"/>
</dbReference>
<dbReference type="SUPFAM" id="SSF82109">
    <property type="entry name" value="MIR domain"/>
    <property type="match status" value="2"/>
</dbReference>
<evidence type="ECO:0000256" key="1">
    <source>
        <dbReference type="ARBA" id="ARBA00004141"/>
    </source>
</evidence>
<comment type="caution">
    <text evidence="12">The sequence shown here is derived from an EMBL/GenBank/DDBJ whole genome shotgun (WGS) entry which is preliminary data.</text>
</comment>
<organism evidence="12 13">
    <name type="scientific">Hesseltinella vesiculosa</name>
    <dbReference type="NCBI Taxonomy" id="101127"/>
    <lineage>
        <taxon>Eukaryota</taxon>
        <taxon>Fungi</taxon>
        <taxon>Fungi incertae sedis</taxon>
        <taxon>Mucoromycota</taxon>
        <taxon>Mucoromycotina</taxon>
        <taxon>Mucoromycetes</taxon>
        <taxon>Mucorales</taxon>
        <taxon>Cunninghamellaceae</taxon>
        <taxon>Hesseltinella</taxon>
    </lineage>
</organism>
<feature type="transmembrane region" description="Helical" evidence="7">
    <location>
        <begin position="2386"/>
        <end position="2410"/>
    </location>
</feature>
<evidence type="ECO:0000256" key="7">
    <source>
        <dbReference type="SAM" id="Phobius"/>
    </source>
</evidence>
<feature type="compositionally biased region" description="Low complexity" evidence="6">
    <location>
        <begin position="2623"/>
        <end position="2642"/>
    </location>
</feature>
<evidence type="ECO:0000256" key="2">
    <source>
        <dbReference type="ARBA" id="ARBA00022692"/>
    </source>
</evidence>
<feature type="domain" description="MIR" evidence="9">
    <location>
        <begin position="247"/>
        <end position="394"/>
    </location>
</feature>
<comment type="subcellular location">
    <subcellularLocation>
        <location evidence="1">Membrane</location>
        <topology evidence="1">Multi-pass membrane protein</topology>
    </subcellularLocation>
</comment>
<dbReference type="InterPro" id="IPR035910">
    <property type="entry name" value="RyR/IP3R_RIH_dom_sf"/>
</dbReference>
<keyword evidence="2 7" id="KW-0812">Transmembrane</keyword>
<dbReference type="InterPro" id="IPR014821">
    <property type="entry name" value="Ins145_P3_rcpt"/>
</dbReference>
<evidence type="ECO:0000256" key="6">
    <source>
        <dbReference type="SAM" id="MobiDB-lite"/>
    </source>
</evidence>
<evidence type="ECO:0000259" key="11">
    <source>
        <dbReference type="Pfam" id="PF08709"/>
    </source>
</evidence>
<dbReference type="STRING" id="101127.A0A1X2G6S3"/>
<feature type="domain" description="Ion transport" evidence="8">
    <location>
        <begin position="2367"/>
        <end position="2502"/>
    </location>
</feature>
<dbReference type="Gene3D" id="1.10.287.70">
    <property type="match status" value="1"/>
</dbReference>
<feature type="domain" description="Inositol 1,4,5-trisphosphate/ryanodine receptor" evidence="11">
    <location>
        <begin position="7"/>
        <end position="230"/>
    </location>
</feature>
<evidence type="ECO:0000256" key="5">
    <source>
        <dbReference type="ARBA" id="ARBA00023136"/>
    </source>
</evidence>
<keyword evidence="5 7" id="KW-0472">Membrane</keyword>
<feature type="region of interest" description="Disordered" evidence="6">
    <location>
        <begin position="766"/>
        <end position="796"/>
    </location>
</feature>
<evidence type="ECO:0000259" key="10">
    <source>
        <dbReference type="Pfam" id="PF08454"/>
    </source>
</evidence>
<dbReference type="GO" id="GO:0016020">
    <property type="term" value="C:membrane"/>
    <property type="evidence" value="ECO:0007669"/>
    <property type="project" value="UniProtKB-SubCell"/>
</dbReference>
<dbReference type="PANTHER" id="PTHR13715:SF99">
    <property type="entry name" value="INOSITOL 1,4,5-TRISPHOSPHATE RECEPTOR-LIKE PROTEIN A"/>
    <property type="match status" value="1"/>
</dbReference>
<dbReference type="CDD" id="cd23280">
    <property type="entry name" value="beta-trefoil_MIR_itr-1-like"/>
    <property type="match status" value="1"/>
</dbReference>
<sequence length="2642" mass="300484">MASRHHASFLSIGDEVIFYDEGKNMLVAENPLATRACTRPTSAKKLTSESLAASVFKVEPLQNNAEQRALELFLGGNDIDSLRCEGSPEVVAQLDLLIANAEKERVQNQTEKHRLIGKPVVYGQVIQLYNAHFNKYLAITGRTCDNDVSHLQVNLSNDIVGVGGSFRIVPRYRIRVDGEPVRIEDTFAIQCVRPEGYLNADTVLTHSTVYNTDYYEVYSYTRISSWTLSLHSPAPRHDQNLKSKYIHSAQYIRFYHKEIEGYLESDHDVRLKRHVLNPLDPKESDSPLAFWEIEPADGSKGSMVCWNKSVRIRHAASRAYLYIDPNNVSINVVSQKVSFSLGLSKEPAVSDHNDPTLFTIVPASDQASRGVPFGSYIRIQHSATRCWLHATSSNEGDQSPPHLPSSGSLIGNSLSPSSALSPQPTTFDVLSSAFGRRLSNNSMHGPRPPSFDTHHDDSHRHRSIHSMRFSTADALHSASALASAVHSVTATQDFYYHDCFTVTVASDHLAEAFNFVNEYLPRLYDFMKKRRRPDMHSGFPISQHEFDSVSTILINLIRFCTKSSENDVTQRCGLPIPYHQSMLCENGVIEAVIRLIQIPFSIAKRRKVRKAILRGSTHDGDDGLAIDSEQMAVLHASDPDQEYRLKVILTLCYNLLRVFLLPVSDYEEQAELKRNQEYVADVAGDSGLQLFLDHLDCGIGAAPMLINLIQGNGDIVQKLVDARPDMLEVLVKCSILQCETAAHCMYTKQQKQDQKEQPILPEDAMQDEPESLSDQGSSTSTPSPPTSKKRSTIMHHHQQSYVVTPDMMEHPEFGACLDLLGIVCQSDTTSGAMTFSHRDYALEQLFDPTASAAAAPLIQCRLDQMSGAVEIQLMRREQWLDLDALMLDSSSVITVFLAKLLNLVCSLSRHTSNSKSLKLLRDIFSQDICLKSLGYLGLPSQIRAVFCNLLRELHVKASPHREVLLSDFTMQYDLLEGSSLYPRGDHADDQHLDLFERLKHWTMVFLDDHLHVLTEDTHDVALLSSVLQLVSIQLKLGYFTAPDDVKRLFRSLVDVLDGRTDAKNTEHLTYMQAYKDTATWPERFLHTETNQPSMNIKIQILEILDLIFDLRVHVRMNKLAAKWKQMETNLDMDPLFSLRNVLTNIFADTMLRHRESGLMPILKDILKYQYAPLKQVGVRVMHRMYHDSEDLFNKSSQVLILYQPQHVFVYHGIKKRLARLRSQLVSEKLGQEHLPLVSRILHEFLSLLNGNTIDYDDQLVVLESDEASPMTDLDKAVHCNLYTRTFMNLNVHQEVIRILDLLCHSNSNTNVPFSDVIRLCMQLLTKLVHDDEKLQGAFILQHLDLLIDASSHDASLSSLLNVICGSSLYISLRISEAHIKRILELSQGLDVHYLRLLQSFMKVNDKLIKRNQDTIMRIIMDDRQLYVPFNNIDDLLKTDRLDYCLELIELLSICGHGENTYGQSFARTVFTVEEVVQLVKSHHTPLPIKIKTLRFLTSIYLDIGDISASSMSMDVNTDLRNLMVYFHQVLLQSITRNLTDSTQASFAAYIFDGVLVVLRSIFEYHVKQESVWDLALFDLCNDLTDVTIALLPDLSEPVRPHPNLLACIDSMINVSGFHGSANAATLRHQLQVLAARSLDIDKNDYRHQLGPINTKFQGFIRTLKAHRSVLQLQEEEFKQLGSHYNLSGPESEIDVQSLIDFLSMMTHSKESSDEKNEYYQVATMRLLQEIPERFIRMRTEHMKIKKQQASDVDVDELERLKINAQNTLSRLGCTLVAQNLLSSPRRQVFRASLTLLIALLDGGNKNVQDQLEEYFYSIREERFFYSFHRRLQTDISSLKEAQLHITRMASKLHRQQLLLDVNQSTTHALVPVKAQQLRAHKRANSMILPHVMDQQRSALSINMDAAFRSNRSTNRLVEAHKRPAASKASMSSFMSSEISDLGASAEEFDTMKNAMRAVQLMVEGHNIRLQTYLAKQPDNIKSFNIVQDIVDYLHAIAPLCNIQNIRLIIQVLDTITELAQGCLENQLTIYNGKIVHPVNAILAETYDNCPRVLIQEVKSKVVICLLSLLEGGIENSETIFREMASTLDLATVVNNMNTIYQANLQYIDSPDAYTKMESGFLYCMLIMTLSPALDAQQRKLLIDNDAYHYFQNNTGKIEVVMEYGQEKQLSRVLFPIPDVCKYFREDTKERFLWNVKRDSPSTKIEDFVEQSSIMIYEVENQARVTYNEHLSILTQYSSLWWKASFAVTILLNLLMLNCSYILHIDGDSCPTVNSVTRVFFGLLHLVLWHLSTAEFYFIQLPVLVKRRSRSKLSLDHTHIDEPSSSLGSFFSEEHLKGTFLMASLMEVQFVYHVGMVLLSYLGLWYPGFYSVHLLDFVFRDQILQGVIASITLNGSSITHTALLAIVVIYLHSVMAYKYFHGDFDTSKGLYCRSLSECFVNVLTHGLRGGIGDVFLESDGQDDVNRGWRIGFEMSFYLVVVVFLLNAIFGIIFDTFGHLRDERSSVQQDMKNSCFICSIPAVEFQRHAKRGFDDHVKNDHNIWQYLFFLVHLKYKDETEYTGPESYVAGCLKESNYSFFPINRALCLRQNESNDSERLEKLDEMAQTLLTRLTKLESQMDKLSESQSRSRSNSILLSPLSPSI</sequence>
<dbReference type="Pfam" id="PF02815">
    <property type="entry name" value="MIR"/>
    <property type="match status" value="1"/>
</dbReference>
<feature type="transmembrane region" description="Helical" evidence="7">
    <location>
        <begin position="2282"/>
        <end position="2304"/>
    </location>
</feature>
<dbReference type="PANTHER" id="PTHR13715">
    <property type="entry name" value="RYANODINE RECEPTOR AND IP3 RECEPTOR"/>
    <property type="match status" value="1"/>
</dbReference>
<name>A0A1X2G6S3_9FUNG</name>
<dbReference type="InterPro" id="IPR013662">
    <property type="entry name" value="RIH_assoc-dom"/>
</dbReference>
<dbReference type="InterPro" id="IPR016093">
    <property type="entry name" value="MIR_motif"/>
</dbReference>
<dbReference type="Proteomes" id="UP000242146">
    <property type="component" value="Unassembled WGS sequence"/>
</dbReference>
<dbReference type="InterPro" id="IPR036300">
    <property type="entry name" value="MIR_dom_sf"/>
</dbReference>
<dbReference type="Gene3D" id="2.80.10.50">
    <property type="match status" value="2"/>
</dbReference>
<feature type="region of interest" description="Disordered" evidence="6">
    <location>
        <begin position="2619"/>
        <end position="2642"/>
    </location>
</feature>